<keyword evidence="3 8" id="KW-1134">Transmembrane beta strand</keyword>
<dbReference type="AlphaFoldDB" id="A0A412YFC7"/>
<accession>A0A412YFC7</accession>
<evidence type="ECO:0000256" key="7">
    <source>
        <dbReference type="ARBA" id="ARBA00023237"/>
    </source>
</evidence>
<evidence type="ECO:0000313" key="13">
    <source>
        <dbReference type="Proteomes" id="UP000283850"/>
    </source>
</evidence>
<name>A0A412YFC7_9BACE</name>
<dbReference type="Proteomes" id="UP000283850">
    <property type="component" value="Unassembled WGS sequence"/>
</dbReference>
<evidence type="ECO:0000313" key="12">
    <source>
        <dbReference type="EMBL" id="RGV56209.1"/>
    </source>
</evidence>
<evidence type="ECO:0000256" key="4">
    <source>
        <dbReference type="ARBA" id="ARBA00022692"/>
    </source>
</evidence>
<dbReference type="InterPro" id="IPR037066">
    <property type="entry name" value="Plug_dom_sf"/>
</dbReference>
<protein>
    <submittedName>
        <fullName evidence="12">SusC/RagA family TonB-linked outer membrane protein</fullName>
    </submittedName>
</protein>
<keyword evidence="2 8" id="KW-0813">Transport</keyword>
<keyword evidence="6 8" id="KW-0472">Membrane</keyword>
<comment type="subcellular location">
    <subcellularLocation>
        <location evidence="1 8">Cell outer membrane</location>
        <topology evidence="1 8">Multi-pass membrane protein</topology>
    </subcellularLocation>
</comment>
<evidence type="ECO:0000256" key="5">
    <source>
        <dbReference type="ARBA" id="ARBA00023077"/>
    </source>
</evidence>
<comment type="similarity">
    <text evidence="8 9">Belongs to the TonB-dependent receptor family.</text>
</comment>
<evidence type="ECO:0000256" key="8">
    <source>
        <dbReference type="PROSITE-ProRule" id="PRU01360"/>
    </source>
</evidence>
<dbReference type="Pfam" id="PF07715">
    <property type="entry name" value="Plug"/>
    <property type="match status" value="1"/>
</dbReference>
<evidence type="ECO:0000256" key="9">
    <source>
        <dbReference type="RuleBase" id="RU003357"/>
    </source>
</evidence>
<evidence type="ECO:0000256" key="2">
    <source>
        <dbReference type="ARBA" id="ARBA00022448"/>
    </source>
</evidence>
<reference evidence="12 13" key="1">
    <citation type="submission" date="2018-08" db="EMBL/GenBank/DDBJ databases">
        <title>A genome reference for cultivated species of the human gut microbiota.</title>
        <authorList>
            <person name="Zou Y."/>
            <person name="Xue W."/>
            <person name="Luo G."/>
        </authorList>
    </citation>
    <scope>NUCLEOTIDE SEQUENCE [LARGE SCALE GENOMIC DNA]</scope>
    <source>
        <strain evidence="12 13">AF14-32</strain>
    </source>
</reference>
<gene>
    <name evidence="12" type="ORF">DWW10_05860</name>
</gene>
<feature type="domain" description="TonB-dependent receptor plug" evidence="11">
    <location>
        <begin position="36"/>
        <end position="144"/>
    </location>
</feature>
<dbReference type="NCBIfam" id="TIGR04056">
    <property type="entry name" value="OMP_RagA_SusC"/>
    <property type="match status" value="1"/>
</dbReference>
<dbReference type="Pfam" id="PF00593">
    <property type="entry name" value="TonB_dep_Rec_b-barrel"/>
    <property type="match status" value="1"/>
</dbReference>
<comment type="caution">
    <text evidence="12">The sequence shown here is derived from an EMBL/GenBank/DDBJ whole genome shotgun (WGS) entry which is preliminary data.</text>
</comment>
<organism evidence="12 13">
    <name type="scientific">Bacteroides intestinalis</name>
    <dbReference type="NCBI Taxonomy" id="329854"/>
    <lineage>
        <taxon>Bacteria</taxon>
        <taxon>Pseudomonadati</taxon>
        <taxon>Bacteroidota</taxon>
        <taxon>Bacteroidia</taxon>
        <taxon>Bacteroidales</taxon>
        <taxon>Bacteroidaceae</taxon>
        <taxon>Bacteroides</taxon>
    </lineage>
</organism>
<dbReference type="EMBL" id="QRZF01000003">
    <property type="protein sequence ID" value="RGV56209.1"/>
    <property type="molecule type" value="Genomic_DNA"/>
</dbReference>
<dbReference type="SUPFAM" id="SSF56935">
    <property type="entry name" value="Porins"/>
    <property type="match status" value="1"/>
</dbReference>
<dbReference type="InterPro" id="IPR036942">
    <property type="entry name" value="Beta-barrel_TonB_sf"/>
</dbReference>
<feature type="domain" description="TonB-dependent receptor-like beta-barrel" evidence="10">
    <location>
        <begin position="385"/>
        <end position="959"/>
    </location>
</feature>
<keyword evidence="4 8" id="KW-0812">Transmembrane</keyword>
<dbReference type="Gene3D" id="2.40.170.20">
    <property type="entry name" value="TonB-dependent receptor, beta-barrel domain"/>
    <property type="match status" value="1"/>
</dbReference>
<dbReference type="GO" id="GO:0009279">
    <property type="term" value="C:cell outer membrane"/>
    <property type="evidence" value="ECO:0007669"/>
    <property type="project" value="UniProtKB-SubCell"/>
</dbReference>
<evidence type="ECO:0000256" key="1">
    <source>
        <dbReference type="ARBA" id="ARBA00004571"/>
    </source>
</evidence>
<proteinExistence type="inferred from homology"/>
<sequence>MQIQEVAIAPRVKVTMKADTEMLDEVLVVAFGTAKKSAFTGSASVVNTEELSKRITTNVTDALIGSVAGLQMRGGSGAPGDTSGKINIRGIASMYAATDPLVIVDGAPYPASLSNIPQGDIESVSVLKDAASAALYGARGAAGVIIVTTKKGKTQNAVINVDMKWGVNSRSVQDYDVITDPGKYYEAYYSQIYNNYFYGQGMSATNANQSANNKMLSELGYNVYTVPDGEQLIGADGKLNPKATLGRKHTYNGTDYYMQPDNWSDLAYKNALRQEYNVSINGGSDRSSFYASLGYLNEDGVIDNSGYDRVTARVKADYQAKKWLKIGANVGYIHSNRNSNPNMDTSLGASNLMYYTSMMAPIYPAYVRVLDESGKPVIKTDEYGHKAYDYGVALTNYGVGRPFGQTGNPLGSNAYNKVTYIGDQLNGTFTADVNISNFLKANATSTVTWGQTNKSDYENPYYGSKQGVNGEIFKSATTALRTNHVQSLTYFQDFNKHSVSVMVGHEYYKTKTTYLDATANGGFSPAIPEINAFATKKDSHSYTTEYNVEGYFGSAQYNYAEKYYASASFRRDASSYFAKENRWGNFWSVGAAWIISKENFMINYASWLDMLKLKFSVGQQGNDNIGSYAYTDLYSLSKADETTMSPVFYRMGNPDITWETTTNINVGIEFSLWKGRLAGNLDVYTKKTSDLLFWLSVPESAGSRGYYGNVGDIRNMGVELALTGAIIRTKDIDWSVSANISHNKTKILKLPESKIAETGGFIESNTPRTYQNWFEEGGSLYNAFLPKYAGVNEKGEAIYWIDDALKGATNRPGKELSRTTTSINEASKYALGSTLPKAFGGFSTTLRICDFDASASFDYQIGGKVMDLQYKRLMTPSTTASDAGYNIHKDYAKSWTPNNTTSNIPRWQYGDQYTTGMSDRFLTSASYLNFQSFTVGYTLPENLIKNVAKIRVYVAGENLCFWSARKGLDPRYSYDGNESVSVYSPVRNISGGVQFTF</sequence>
<evidence type="ECO:0000259" key="11">
    <source>
        <dbReference type="Pfam" id="PF07715"/>
    </source>
</evidence>
<evidence type="ECO:0000256" key="6">
    <source>
        <dbReference type="ARBA" id="ARBA00023136"/>
    </source>
</evidence>
<dbReference type="InterPro" id="IPR012910">
    <property type="entry name" value="Plug_dom"/>
</dbReference>
<dbReference type="InterPro" id="IPR023997">
    <property type="entry name" value="TonB-dep_OMP_SusC/RagA_CS"/>
</dbReference>
<keyword evidence="7 8" id="KW-0998">Cell outer membrane</keyword>
<evidence type="ECO:0000259" key="10">
    <source>
        <dbReference type="Pfam" id="PF00593"/>
    </source>
</evidence>
<dbReference type="InterPro" id="IPR023996">
    <property type="entry name" value="TonB-dep_OMP_SusC/RagA"/>
</dbReference>
<evidence type="ECO:0000256" key="3">
    <source>
        <dbReference type="ARBA" id="ARBA00022452"/>
    </source>
</evidence>
<dbReference type="Gene3D" id="2.170.130.10">
    <property type="entry name" value="TonB-dependent receptor, plug domain"/>
    <property type="match status" value="1"/>
</dbReference>
<dbReference type="PROSITE" id="PS52016">
    <property type="entry name" value="TONB_DEPENDENT_REC_3"/>
    <property type="match status" value="1"/>
</dbReference>
<keyword evidence="5 9" id="KW-0798">TonB box</keyword>
<dbReference type="InterPro" id="IPR000531">
    <property type="entry name" value="Beta-barrel_TonB"/>
</dbReference>
<dbReference type="InterPro" id="IPR039426">
    <property type="entry name" value="TonB-dep_rcpt-like"/>
</dbReference>
<dbReference type="NCBIfam" id="TIGR04057">
    <property type="entry name" value="SusC_RagA_signa"/>
    <property type="match status" value="1"/>
</dbReference>